<dbReference type="GO" id="GO:0051087">
    <property type="term" value="F:protein-folding chaperone binding"/>
    <property type="evidence" value="ECO:0007669"/>
    <property type="project" value="TreeGrafter"/>
</dbReference>
<evidence type="ECO:0000259" key="5">
    <source>
        <dbReference type="PROSITE" id="PS51501"/>
    </source>
</evidence>
<dbReference type="PROSITE" id="PS51501">
    <property type="entry name" value="ZF_DNL"/>
    <property type="match status" value="1"/>
</dbReference>
<comment type="caution">
    <text evidence="6">The sequence shown here is derived from an EMBL/GenBank/DDBJ whole genome shotgun (WGS) entry which is preliminary data.</text>
</comment>
<keyword evidence="2 4" id="KW-0863">Zinc-finger</keyword>
<dbReference type="Proteomes" id="UP001067231">
    <property type="component" value="Unassembled WGS sequence"/>
</dbReference>
<dbReference type="GO" id="GO:0005739">
    <property type="term" value="C:mitochondrion"/>
    <property type="evidence" value="ECO:0007669"/>
    <property type="project" value="TreeGrafter"/>
</dbReference>
<dbReference type="GO" id="GO:0050821">
    <property type="term" value="P:protein stabilization"/>
    <property type="evidence" value="ECO:0007669"/>
    <property type="project" value="TreeGrafter"/>
</dbReference>
<dbReference type="Pfam" id="PF05180">
    <property type="entry name" value="zf-DNL"/>
    <property type="match status" value="1"/>
</dbReference>
<dbReference type="GO" id="GO:0030150">
    <property type="term" value="P:protein import into mitochondrial matrix"/>
    <property type="evidence" value="ECO:0007669"/>
    <property type="project" value="TreeGrafter"/>
</dbReference>
<evidence type="ECO:0000256" key="1">
    <source>
        <dbReference type="ARBA" id="ARBA00022723"/>
    </source>
</evidence>
<keyword evidence="3" id="KW-0862">Zinc</keyword>
<sequence length="154" mass="16863">MLFKFRGGALGGVKCGPWVAGVASMGISGFMQSRKLISTLDCNFGASTKEIRGQQASSSSEQGGLERHPRELDIDSIQGTLDYGEDGLYVFSCVCNVCGHQITKKFSKKAYNEGVVIVRCDNCRNHHLLSDKLGWFGDPGENFDAFKFLNNKDV</sequence>
<evidence type="ECO:0000256" key="4">
    <source>
        <dbReference type="PROSITE-ProRule" id="PRU00834"/>
    </source>
</evidence>
<accession>A0A9D5DFT9</accession>
<keyword evidence="1" id="KW-0479">Metal-binding</keyword>
<dbReference type="PANTHER" id="PTHR20922">
    <property type="entry name" value="DNL-TYPE ZINC FINGER PROTEIN"/>
    <property type="match status" value="1"/>
</dbReference>
<dbReference type="InterPro" id="IPR024158">
    <property type="entry name" value="Mt_import_TIM15"/>
</dbReference>
<dbReference type="GO" id="GO:0006457">
    <property type="term" value="P:protein folding"/>
    <property type="evidence" value="ECO:0007669"/>
    <property type="project" value="TreeGrafter"/>
</dbReference>
<dbReference type="InterPro" id="IPR007853">
    <property type="entry name" value="Znf_DNL-typ"/>
</dbReference>
<reference evidence="6" key="1">
    <citation type="submission" date="2022-10" db="EMBL/GenBank/DDBJ databases">
        <title>Adaptive evolution leads to modifications in subtelomeric GC content in a zoonotic Cryptosporidium species.</title>
        <authorList>
            <person name="Li J."/>
            <person name="Feng Y."/>
            <person name="Xiao L."/>
        </authorList>
    </citation>
    <scope>NUCLEOTIDE SEQUENCE</scope>
    <source>
        <strain evidence="6">33844</strain>
    </source>
</reference>
<name>A0A9D5DFT9_9CRYT</name>
<dbReference type="PANTHER" id="PTHR20922:SF13">
    <property type="entry name" value="DNL-TYPE ZINC FINGER PROTEIN"/>
    <property type="match status" value="1"/>
</dbReference>
<evidence type="ECO:0000313" key="6">
    <source>
        <dbReference type="EMBL" id="KAJ1604668.1"/>
    </source>
</evidence>
<organism evidence="6">
    <name type="scientific">Cryptosporidium canis</name>
    <dbReference type="NCBI Taxonomy" id="195482"/>
    <lineage>
        <taxon>Eukaryota</taxon>
        <taxon>Sar</taxon>
        <taxon>Alveolata</taxon>
        <taxon>Apicomplexa</taxon>
        <taxon>Conoidasida</taxon>
        <taxon>Coccidia</taxon>
        <taxon>Eucoccidiorida</taxon>
        <taxon>Eimeriorina</taxon>
        <taxon>Cryptosporidiidae</taxon>
        <taxon>Cryptosporidium</taxon>
    </lineage>
</organism>
<dbReference type="GO" id="GO:0008270">
    <property type="term" value="F:zinc ion binding"/>
    <property type="evidence" value="ECO:0007669"/>
    <property type="project" value="UniProtKB-KW"/>
</dbReference>
<dbReference type="EMBL" id="JAPCXC010000123">
    <property type="protein sequence ID" value="KAJ1604668.1"/>
    <property type="molecule type" value="Genomic_DNA"/>
</dbReference>
<dbReference type="OrthoDB" id="512667at2759"/>
<feature type="domain" description="DNL-type" evidence="5">
    <location>
        <begin position="84"/>
        <end position="154"/>
    </location>
</feature>
<dbReference type="AlphaFoldDB" id="A0A9D5DFT9"/>
<gene>
    <name evidence="6" type="ORF">OJ253_3541</name>
</gene>
<evidence type="ECO:0000256" key="3">
    <source>
        <dbReference type="ARBA" id="ARBA00022833"/>
    </source>
</evidence>
<proteinExistence type="predicted"/>
<protein>
    <recommendedName>
        <fullName evidence="5">DNL-type domain-containing protein</fullName>
    </recommendedName>
</protein>
<evidence type="ECO:0000256" key="2">
    <source>
        <dbReference type="ARBA" id="ARBA00022771"/>
    </source>
</evidence>